<feature type="chain" id="PRO_5038918156" description="Prolow-density lipoprotein receptor-related protein 1-like beta-propeller domain-containing protein" evidence="2">
    <location>
        <begin position="19"/>
        <end position="349"/>
    </location>
</feature>
<dbReference type="Proteomes" id="UP000256520">
    <property type="component" value="Unassembled WGS sequence"/>
</dbReference>
<keyword evidence="1" id="KW-0175">Coiled coil</keyword>
<accession>A0A3D8PKU0</accession>
<proteinExistence type="predicted"/>
<dbReference type="RefSeq" id="WP_115750445.1">
    <property type="nucleotide sequence ID" value="NZ_PIOD01000016.1"/>
</dbReference>
<evidence type="ECO:0000259" key="3">
    <source>
        <dbReference type="Pfam" id="PF16472"/>
    </source>
</evidence>
<dbReference type="EMBL" id="PIOD01000016">
    <property type="protein sequence ID" value="RDW16690.1"/>
    <property type="molecule type" value="Genomic_DNA"/>
</dbReference>
<comment type="caution">
    <text evidence="4">The sequence shown here is derived from an EMBL/GenBank/DDBJ whole genome shotgun (WGS) entry which is preliminary data.</text>
</comment>
<evidence type="ECO:0000313" key="5">
    <source>
        <dbReference type="Proteomes" id="UP000256520"/>
    </source>
</evidence>
<gene>
    <name evidence="4" type="ORF">CWR45_13750</name>
</gene>
<evidence type="ECO:0000256" key="1">
    <source>
        <dbReference type="SAM" id="Coils"/>
    </source>
</evidence>
<dbReference type="InterPro" id="IPR053369">
    <property type="entry name" value="SrfA-induced_signal"/>
</dbReference>
<feature type="domain" description="Prolow-density lipoprotein receptor-related protein 1-like beta-propeller" evidence="3">
    <location>
        <begin position="69"/>
        <end position="321"/>
    </location>
</feature>
<dbReference type="PANTHER" id="PTHR32256">
    <property type="match status" value="1"/>
</dbReference>
<organism evidence="4 5">
    <name type="scientific">Oceanobacillus chungangensis</name>
    <dbReference type="NCBI Taxonomy" id="1229152"/>
    <lineage>
        <taxon>Bacteria</taxon>
        <taxon>Bacillati</taxon>
        <taxon>Bacillota</taxon>
        <taxon>Bacilli</taxon>
        <taxon>Bacillales</taxon>
        <taxon>Bacillaceae</taxon>
        <taxon>Oceanobacillus</taxon>
    </lineage>
</organism>
<evidence type="ECO:0000256" key="2">
    <source>
        <dbReference type="SAM" id="SignalP"/>
    </source>
</evidence>
<sequence length="349" mass="39701">MKKILVLLIIVCFLSACSQESNDSDIEQIDAEKTVDEKTANNEQLQTEAVAHNHEKLEEHDDSAPFLNNSSGNIIAGGKYILLDNTLYFANLIDNNSLYKTNLDGTNSKKLTDHAVGNLHIHGDWLYYTPIDNSGEYPFPQSINKIKLDGSHEEVVLNQPVDFVHASGDYLLFILDGQIYKLKMNDDELINLPYQALTLSVSDNTIVYFNHDGYHLGDLQGEKDEPLFSESYGDYIVEGNELYFTKVGRESGLYRYSLLDKEVSHIITEGIDYFNVNGDTIYYSTATAEVDRSIYKVNKDGEQKQDLGTVIYSINIFDEYVIGEYARQGFVQYILINRENNEIMEIYPQ</sequence>
<dbReference type="PANTHER" id="PTHR32256:SF17">
    <property type="entry name" value="EGF-LIKE DOMAIN-CONTAINING PROTEIN"/>
    <property type="match status" value="1"/>
</dbReference>
<feature type="signal peptide" evidence="2">
    <location>
        <begin position="1"/>
        <end position="18"/>
    </location>
</feature>
<reference evidence="5" key="1">
    <citation type="submission" date="2017-11" db="EMBL/GenBank/DDBJ databases">
        <authorList>
            <person name="Zhu W."/>
        </authorList>
    </citation>
    <scope>NUCLEOTIDE SEQUENCE [LARGE SCALE GENOMIC DNA]</scope>
    <source>
        <strain evidence="5">CAU 1051</strain>
    </source>
</reference>
<protein>
    <recommendedName>
        <fullName evidence="3">Prolow-density lipoprotein receptor-related protein 1-like beta-propeller domain-containing protein</fullName>
    </recommendedName>
</protein>
<dbReference type="OrthoDB" id="2888484at2"/>
<dbReference type="Pfam" id="PF16472">
    <property type="entry name" value="DUF5050"/>
    <property type="match status" value="1"/>
</dbReference>
<dbReference type="AlphaFoldDB" id="A0A3D8PKU0"/>
<keyword evidence="2" id="KW-0732">Signal</keyword>
<name>A0A3D8PKU0_9BACI</name>
<dbReference type="SUPFAM" id="SSF82171">
    <property type="entry name" value="DPP6 N-terminal domain-like"/>
    <property type="match status" value="1"/>
</dbReference>
<dbReference type="PROSITE" id="PS51257">
    <property type="entry name" value="PROKAR_LIPOPROTEIN"/>
    <property type="match status" value="1"/>
</dbReference>
<keyword evidence="5" id="KW-1185">Reference proteome</keyword>
<evidence type="ECO:0000313" key="4">
    <source>
        <dbReference type="EMBL" id="RDW16690.1"/>
    </source>
</evidence>
<feature type="coiled-coil region" evidence="1">
    <location>
        <begin position="28"/>
        <end position="55"/>
    </location>
</feature>
<dbReference type="InterPro" id="IPR032485">
    <property type="entry name" value="LRP1-like_beta_prop"/>
</dbReference>